<accession>A0A9D5D2T7</accession>
<protein>
    <submittedName>
        <fullName evidence="1">Uncharacterized protein</fullName>
    </submittedName>
</protein>
<reference evidence="1" key="2">
    <citation type="journal article" date="2022" name="Hortic Res">
        <title>The genome of Dioscorea zingiberensis sheds light on the biosynthesis, origin and evolution of the medicinally important diosgenin saponins.</title>
        <authorList>
            <person name="Li Y."/>
            <person name="Tan C."/>
            <person name="Li Z."/>
            <person name="Guo J."/>
            <person name="Li S."/>
            <person name="Chen X."/>
            <person name="Wang C."/>
            <person name="Dai X."/>
            <person name="Yang H."/>
            <person name="Song W."/>
            <person name="Hou L."/>
            <person name="Xu J."/>
            <person name="Tong Z."/>
            <person name="Xu A."/>
            <person name="Yuan X."/>
            <person name="Wang W."/>
            <person name="Yang Q."/>
            <person name="Chen L."/>
            <person name="Sun Z."/>
            <person name="Wang K."/>
            <person name="Pan B."/>
            <person name="Chen J."/>
            <person name="Bao Y."/>
            <person name="Liu F."/>
            <person name="Qi X."/>
            <person name="Gang D.R."/>
            <person name="Wen J."/>
            <person name="Li J."/>
        </authorList>
    </citation>
    <scope>NUCLEOTIDE SEQUENCE</scope>
    <source>
        <strain evidence="1">Dzin_1.0</strain>
    </source>
</reference>
<evidence type="ECO:0000313" key="1">
    <source>
        <dbReference type="EMBL" id="KAJ0984131.1"/>
    </source>
</evidence>
<proteinExistence type="predicted"/>
<name>A0A9D5D2T7_9LILI</name>
<keyword evidence="2" id="KW-1185">Reference proteome</keyword>
<sequence length="102" mass="11550">MEFLAQFNSRLSFLPSSLLLRRLARSPANTAVSCRTTSDWHISTGSVDGVPDSRKDRKRVESMRTGATWQHNDGERGGGRWEGTGERVRVKVFNYVIINLVR</sequence>
<gene>
    <name evidence="1" type="ORF">J5N97_002487</name>
</gene>
<dbReference type="Proteomes" id="UP001085076">
    <property type="component" value="Miscellaneous, Linkage group lg01"/>
</dbReference>
<reference evidence="1" key="1">
    <citation type="submission" date="2021-03" db="EMBL/GenBank/DDBJ databases">
        <authorList>
            <person name="Li Z."/>
            <person name="Yang C."/>
        </authorList>
    </citation>
    <scope>NUCLEOTIDE SEQUENCE</scope>
    <source>
        <strain evidence="1">Dzin_1.0</strain>
        <tissue evidence="1">Leaf</tissue>
    </source>
</reference>
<comment type="caution">
    <text evidence="1">The sequence shown here is derived from an EMBL/GenBank/DDBJ whole genome shotgun (WGS) entry which is preliminary data.</text>
</comment>
<dbReference type="EMBL" id="JAGGNH010000001">
    <property type="protein sequence ID" value="KAJ0984131.1"/>
    <property type="molecule type" value="Genomic_DNA"/>
</dbReference>
<dbReference type="AlphaFoldDB" id="A0A9D5D2T7"/>
<evidence type="ECO:0000313" key="2">
    <source>
        <dbReference type="Proteomes" id="UP001085076"/>
    </source>
</evidence>
<organism evidence="1 2">
    <name type="scientific">Dioscorea zingiberensis</name>
    <dbReference type="NCBI Taxonomy" id="325984"/>
    <lineage>
        <taxon>Eukaryota</taxon>
        <taxon>Viridiplantae</taxon>
        <taxon>Streptophyta</taxon>
        <taxon>Embryophyta</taxon>
        <taxon>Tracheophyta</taxon>
        <taxon>Spermatophyta</taxon>
        <taxon>Magnoliopsida</taxon>
        <taxon>Liliopsida</taxon>
        <taxon>Dioscoreales</taxon>
        <taxon>Dioscoreaceae</taxon>
        <taxon>Dioscorea</taxon>
    </lineage>
</organism>